<dbReference type="CDD" id="cd14014">
    <property type="entry name" value="STKc_PknB_like"/>
    <property type="match status" value="1"/>
</dbReference>
<gene>
    <name evidence="9" type="ORF">PCC6912_23780</name>
</gene>
<evidence type="ECO:0000313" key="10">
    <source>
        <dbReference type="Proteomes" id="UP000268857"/>
    </source>
</evidence>
<dbReference type="SMART" id="SM00028">
    <property type="entry name" value="TPR"/>
    <property type="match status" value="9"/>
</dbReference>
<dbReference type="InterPro" id="IPR000719">
    <property type="entry name" value="Prot_kinase_dom"/>
</dbReference>
<dbReference type="InterPro" id="IPR008271">
    <property type="entry name" value="Ser/Thr_kinase_AS"/>
</dbReference>
<keyword evidence="7" id="KW-0472">Membrane</keyword>
<organism evidence="9 10">
    <name type="scientific">Chlorogloeopsis fritschii PCC 6912</name>
    <dbReference type="NCBI Taxonomy" id="211165"/>
    <lineage>
        <taxon>Bacteria</taxon>
        <taxon>Bacillati</taxon>
        <taxon>Cyanobacteriota</taxon>
        <taxon>Cyanophyceae</taxon>
        <taxon>Nostocales</taxon>
        <taxon>Chlorogloeopsidaceae</taxon>
        <taxon>Chlorogloeopsis</taxon>
    </lineage>
</organism>
<dbReference type="InterPro" id="IPR017441">
    <property type="entry name" value="Protein_kinase_ATP_BS"/>
</dbReference>
<evidence type="ECO:0000256" key="3">
    <source>
        <dbReference type="ARBA" id="ARBA00022803"/>
    </source>
</evidence>
<keyword evidence="1" id="KW-0677">Repeat</keyword>
<proteinExistence type="predicted"/>
<dbReference type="Pfam" id="PF13432">
    <property type="entry name" value="TPR_16"/>
    <property type="match status" value="1"/>
</dbReference>
<feature type="repeat" description="TPR" evidence="5">
    <location>
        <begin position="537"/>
        <end position="570"/>
    </location>
</feature>
<keyword evidence="3 5" id="KW-0802">TPR repeat</keyword>
<dbReference type="PROSITE" id="PS00108">
    <property type="entry name" value="PROTEIN_KINASE_ST"/>
    <property type="match status" value="1"/>
</dbReference>
<keyword evidence="10" id="KW-1185">Reference proteome</keyword>
<dbReference type="PROSITE" id="PS50005">
    <property type="entry name" value="TPR"/>
    <property type="match status" value="5"/>
</dbReference>
<dbReference type="Pfam" id="PF14559">
    <property type="entry name" value="TPR_19"/>
    <property type="match status" value="2"/>
</dbReference>
<dbReference type="PROSITE" id="PS50011">
    <property type="entry name" value="PROTEIN_KINASE_DOM"/>
    <property type="match status" value="1"/>
</dbReference>
<dbReference type="Pfam" id="PF00515">
    <property type="entry name" value="TPR_1"/>
    <property type="match status" value="1"/>
</dbReference>
<comment type="caution">
    <text evidence="9">The sequence shown here is derived from an EMBL/GenBank/DDBJ whole genome shotgun (WGS) entry which is preliminary data.</text>
</comment>
<dbReference type="GO" id="GO:0004672">
    <property type="term" value="F:protein kinase activity"/>
    <property type="evidence" value="ECO:0007669"/>
    <property type="project" value="InterPro"/>
</dbReference>
<dbReference type="InterPro" id="IPR019734">
    <property type="entry name" value="TPR_rpt"/>
</dbReference>
<evidence type="ECO:0000256" key="7">
    <source>
        <dbReference type="SAM" id="Phobius"/>
    </source>
</evidence>
<feature type="repeat" description="TPR" evidence="5">
    <location>
        <begin position="503"/>
        <end position="536"/>
    </location>
</feature>
<dbReference type="GO" id="GO:0005524">
    <property type="term" value="F:ATP binding"/>
    <property type="evidence" value="ECO:0007669"/>
    <property type="project" value="UniProtKB-UniRule"/>
</dbReference>
<feature type="repeat" description="TPR" evidence="5">
    <location>
        <begin position="428"/>
        <end position="461"/>
    </location>
</feature>
<sequence length="676" mass="77375">MAEVQKQLLCSRYQILRELGRGGFGITYLAKDVLSNFLCAIKKLDPLSADIETAKKLFHREVNILNNLQANKLIPKFFNYFEEEGNFYLVEEYIEGLPLTELLDEQWTESEVINFLRQILDVLASLHRRNIIHRDVKPSNIIVRSEDKQFVLIDFGSVKQVDISYPSFQSPHTQTMIGTPGYAPPEQMAGKPRFNSDIYSLGLTAIQLLTKMHPRELRRDDEDKIVWTQEFVINNSLAGILTKMVYNNPERRYQSVEEIVNDLGKTEISPPFTQPPTFQTSETAKKTSTLLANTRIWHIPIFLAILAIVIACVELFNPFLRPLYLTYKANSLLDQHQAGAALEQYNHLKEIQPNSAEAWKGRGDALFILGRDSAALDSYNKAISLEPQDKKILNKILINKGKLLYRQQKYQEASSIYDKVLSNDHNNAEALSGKGLSLLALGQKKEALEYLEQVRQIKPDDPRFWQEIGYAVEQLQGRQAARTYFEEALWSYNDLLKIRRNNPIIWTDRGTILLKLNRPQEALDSYEEALKIDRDFYEALVGKGNALSALGQPSKALFAFRQASEVRPQDHMVWYNQGLLLTQTLKNHEEALKAFEQAIAQKKDFYPAWVNKSLVLLDLGRNNEALVAIDEAKNLEPQDPDVWDIRGDIFKELGNTKEANNSYNTSQKLRAALEQP</sequence>
<dbReference type="EMBL" id="RSCJ01000008">
    <property type="protein sequence ID" value="RUR83004.1"/>
    <property type="molecule type" value="Genomic_DNA"/>
</dbReference>
<dbReference type="RefSeq" id="WP_016873190.1">
    <property type="nucleotide sequence ID" value="NZ_AJLN01000039.1"/>
</dbReference>
<evidence type="ECO:0000256" key="4">
    <source>
        <dbReference type="ARBA" id="ARBA00022840"/>
    </source>
</evidence>
<evidence type="ECO:0000259" key="8">
    <source>
        <dbReference type="PROSITE" id="PS50011"/>
    </source>
</evidence>
<evidence type="ECO:0000256" key="1">
    <source>
        <dbReference type="ARBA" id="ARBA00022737"/>
    </source>
</evidence>
<keyword evidence="4 6" id="KW-0067">ATP-binding</keyword>
<dbReference type="PANTHER" id="PTHR44943">
    <property type="entry name" value="CELLULOSE SYNTHASE OPERON PROTEIN C"/>
    <property type="match status" value="1"/>
</dbReference>
<dbReference type="InterPro" id="IPR011990">
    <property type="entry name" value="TPR-like_helical_dom_sf"/>
</dbReference>
<evidence type="ECO:0000256" key="6">
    <source>
        <dbReference type="PROSITE-ProRule" id="PRU10141"/>
    </source>
</evidence>
<dbReference type="InterPro" id="IPR011009">
    <property type="entry name" value="Kinase-like_dom_sf"/>
</dbReference>
<dbReference type="SUPFAM" id="SSF56112">
    <property type="entry name" value="Protein kinase-like (PK-like)"/>
    <property type="match status" value="1"/>
</dbReference>
<evidence type="ECO:0000256" key="2">
    <source>
        <dbReference type="ARBA" id="ARBA00022741"/>
    </source>
</evidence>
<keyword evidence="7" id="KW-1133">Transmembrane helix</keyword>
<accession>A0A3S0Y2M3</accession>
<feature type="binding site" evidence="6">
    <location>
        <position position="43"/>
    </location>
    <ligand>
        <name>ATP</name>
        <dbReference type="ChEBI" id="CHEBI:30616"/>
    </ligand>
</feature>
<keyword evidence="2 6" id="KW-0547">Nucleotide-binding</keyword>
<name>A0A3S0Y2M3_CHLFR</name>
<dbReference type="PROSITE" id="PS00107">
    <property type="entry name" value="PROTEIN_KINASE_ATP"/>
    <property type="match status" value="1"/>
</dbReference>
<dbReference type="OrthoDB" id="568198at2"/>
<dbReference type="Proteomes" id="UP000268857">
    <property type="component" value="Unassembled WGS sequence"/>
</dbReference>
<evidence type="ECO:0000313" key="9">
    <source>
        <dbReference type="EMBL" id="RUR83004.1"/>
    </source>
</evidence>
<feature type="transmembrane region" description="Helical" evidence="7">
    <location>
        <begin position="296"/>
        <end position="316"/>
    </location>
</feature>
<dbReference type="PANTHER" id="PTHR44943:SF8">
    <property type="entry name" value="TPR REPEAT-CONTAINING PROTEIN MJ0263"/>
    <property type="match status" value="1"/>
</dbReference>
<dbReference type="STRING" id="211165.GCA_000317285_00613"/>
<protein>
    <recommendedName>
        <fullName evidence="8">Protein kinase domain-containing protein</fullName>
    </recommendedName>
</protein>
<evidence type="ECO:0000256" key="5">
    <source>
        <dbReference type="PROSITE-ProRule" id="PRU00339"/>
    </source>
</evidence>
<keyword evidence="7" id="KW-0812">Transmembrane</keyword>
<dbReference type="Gene3D" id="1.25.40.10">
    <property type="entry name" value="Tetratricopeptide repeat domain"/>
    <property type="match status" value="4"/>
</dbReference>
<dbReference type="Pfam" id="PF00069">
    <property type="entry name" value="Pkinase"/>
    <property type="match status" value="1"/>
</dbReference>
<reference evidence="9 10" key="1">
    <citation type="journal article" date="2019" name="Genome Biol. Evol.">
        <title>Day and night: Metabolic profiles and evolutionary relationships of six axenic non-marine cyanobacteria.</title>
        <authorList>
            <person name="Will S.E."/>
            <person name="Henke P."/>
            <person name="Boedeker C."/>
            <person name="Huang S."/>
            <person name="Brinkmann H."/>
            <person name="Rohde M."/>
            <person name="Jarek M."/>
            <person name="Friedl T."/>
            <person name="Seufert S."/>
            <person name="Schumacher M."/>
            <person name="Overmann J."/>
            <person name="Neumann-Schaal M."/>
            <person name="Petersen J."/>
        </authorList>
    </citation>
    <scope>NUCLEOTIDE SEQUENCE [LARGE SCALE GENOMIC DNA]</scope>
    <source>
        <strain evidence="9 10">PCC 6912</strain>
    </source>
</reference>
<feature type="repeat" description="TPR" evidence="5">
    <location>
        <begin position="356"/>
        <end position="389"/>
    </location>
</feature>
<dbReference type="AlphaFoldDB" id="A0A3S0Y2M3"/>
<dbReference type="InterPro" id="IPR051685">
    <property type="entry name" value="Ycf3/AcsC/BcsC/TPR_MFPF"/>
</dbReference>
<feature type="repeat" description="TPR" evidence="5">
    <location>
        <begin position="394"/>
        <end position="427"/>
    </location>
</feature>
<dbReference type="SMART" id="SM00220">
    <property type="entry name" value="S_TKc"/>
    <property type="match status" value="1"/>
</dbReference>
<dbReference type="SUPFAM" id="SSF48452">
    <property type="entry name" value="TPR-like"/>
    <property type="match status" value="1"/>
</dbReference>
<dbReference type="Gene3D" id="1.10.510.10">
    <property type="entry name" value="Transferase(Phosphotransferase) domain 1"/>
    <property type="match status" value="1"/>
</dbReference>
<feature type="domain" description="Protein kinase" evidence="8">
    <location>
        <begin position="13"/>
        <end position="273"/>
    </location>
</feature>
<dbReference type="Pfam" id="PF13181">
    <property type="entry name" value="TPR_8"/>
    <property type="match status" value="1"/>
</dbReference>